<dbReference type="PROSITE" id="PS51257">
    <property type="entry name" value="PROKAR_LIPOPROTEIN"/>
    <property type="match status" value="1"/>
</dbReference>
<comment type="caution">
    <text evidence="2">The sequence shown here is derived from an EMBL/GenBank/DDBJ whole genome shotgun (WGS) entry which is preliminary data.</text>
</comment>
<sequence>MKRILALTALFGLLVSCTPRLAAPPAASVTGYWKGSISKYGLSVDISTRLQVTDSPASGDFTGKGTLRGVIAVDDAVVTGNVKTGSLIATDGTNTVTCAGAFKNNNEYNGTCTFQSYSAPLYMSRQGD</sequence>
<proteinExistence type="predicted"/>
<keyword evidence="3" id="KW-1185">Reference proteome</keyword>
<keyword evidence="1" id="KW-0732">Signal</keyword>
<evidence type="ECO:0000313" key="2">
    <source>
        <dbReference type="EMBL" id="MFC3861685.1"/>
    </source>
</evidence>
<feature type="chain" id="PRO_5047381419" description="Lipoprotein" evidence="1">
    <location>
        <begin position="23"/>
        <end position="128"/>
    </location>
</feature>
<reference evidence="3" key="1">
    <citation type="journal article" date="2019" name="Int. J. Syst. Evol. Microbiol.">
        <title>The Global Catalogue of Microorganisms (GCM) 10K type strain sequencing project: providing services to taxonomists for standard genome sequencing and annotation.</title>
        <authorList>
            <consortium name="The Broad Institute Genomics Platform"/>
            <consortium name="The Broad Institute Genome Sequencing Center for Infectious Disease"/>
            <person name="Wu L."/>
            <person name="Ma J."/>
        </authorList>
    </citation>
    <scope>NUCLEOTIDE SEQUENCE [LARGE SCALE GENOMIC DNA]</scope>
    <source>
        <strain evidence="3">CCTCC AB 2013263</strain>
    </source>
</reference>
<evidence type="ECO:0000313" key="3">
    <source>
        <dbReference type="Proteomes" id="UP001595748"/>
    </source>
</evidence>
<feature type="signal peptide" evidence="1">
    <location>
        <begin position="1"/>
        <end position="22"/>
    </location>
</feature>
<organism evidence="2 3">
    <name type="scientific">Deinococcus antarcticus</name>
    <dbReference type="NCBI Taxonomy" id="1298767"/>
    <lineage>
        <taxon>Bacteria</taxon>
        <taxon>Thermotogati</taxon>
        <taxon>Deinococcota</taxon>
        <taxon>Deinococci</taxon>
        <taxon>Deinococcales</taxon>
        <taxon>Deinococcaceae</taxon>
        <taxon>Deinococcus</taxon>
    </lineage>
</organism>
<gene>
    <name evidence="2" type="ORF">ACFOPQ_13030</name>
</gene>
<dbReference type="EMBL" id="JBHRZF010000154">
    <property type="protein sequence ID" value="MFC3861685.1"/>
    <property type="molecule type" value="Genomic_DNA"/>
</dbReference>
<name>A0ABV8ABY3_9DEIO</name>
<evidence type="ECO:0000256" key="1">
    <source>
        <dbReference type="SAM" id="SignalP"/>
    </source>
</evidence>
<accession>A0ABV8ABY3</accession>
<dbReference type="RefSeq" id="WP_380078827.1">
    <property type="nucleotide sequence ID" value="NZ_JBHRZF010000154.1"/>
</dbReference>
<protein>
    <recommendedName>
        <fullName evidence="4">Lipoprotein</fullName>
    </recommendedName>
</protein>
<evidence type="ECO:0008006" key="4">
    <source>
        <dbReference type="Google" id="ProtNLM"/>
    </source>
</evidence>
<dbReference type="Proteomes" id="UP001595748">
    <property type="component" value="Unassembled WGS sequence"/>
</dbReference>